<evidence type="ECO:0000256" key="7">
    <source>
        <dbReference type="ARBA" id="ARBA00023136"/>
    </source>
</evidence>
<dbReference type="InterPro" id="IPR038770">
    <property type="entry name" value="Na+/solute_symporter_sf"/>
</dbReference>
<evidence type="ECO:0000256" key="2">
    <source>
        <dbReference type="ARBA" id="ARBA00022448"/>
    </source>
</evidence>
<accession>A0A177N198</accession>
<reference evidence="10 11" key="1">
    <citation type="submission" date="2016-03" db="EMBL/GenBank/DDBJ databases">
        <authorList>
            <person name="Ploux O."/>
        </authorList>
    </citation>
    <scope>NUCLEOTIDE SEQUENCE [LARGE SCALE GENOMIC DNA]</scope>
    <source>
        <strain evidence="10 11">R-45370</strain>
    </source>
</reference>
<evidence type="ECO:0000256" key="4">
    <source>
        <dbReference type="ARBA" id="ARBA00022692"/>
    </source>
</evidence>
<dbReference type="GO" id="GO:0015297">
    <property type="term" value="F:antiporter activity"/>
    <property type="evidence" value="ECO:0007669"/>
    <property type="project" value="UniProtKB-KW"/>
</dbReference>
<feature type="transmembrane region" description="Helical" evidence="8">
    <location>
        <begin position="86"/>
        <end position="106"/>
    </location>
</feature>
<organism evidence="10 11">
    <name type="scientific">Methylomonas lenta</name>
    <dbReference type="NCBI Taxonomy" id="980561"/>
    <lineage>
        <taxon>Bacteria</taxon>
        <taxon>Pseudomonadati</taxon>
        <taxon>Pseudomonadota</taxon>
        <taxon>Gammaproteobacteria</taxon>
        <taxon>Methylococcales</taxon>
        <taxon>Methylococcaceae</taxon>
        <taxon>Methylomonas</taxon>
    </lineage>
</organism>
<proteinExistence type="predicted"/>
<evidence type="ECO:0000256" key="6">
    <source>
        <dbReference type="ARBA" id="ARBA00023065"/>
    </source>
</evidence>
<keyword evidence="2" id="KW-0813">Transport</keyword>
<evidence type="ECO:0000256" key="1">
    <source>
        <dbReference type="ARBA" id="ARBA00004141"/>
    </source>
</evidence>
<keyword evidence="5 8" id="KW-1133">Transmembrane helix</keyword>
<keyword evidence="7 8" id="KW-0472">Membrane</keyword>
<dbReference type="OrthoDB" id="9793589at2"/>
<sequence>MHSLHSELFFIALAAALAPLLTQIPKSFRMPVLVAEILLGMLIGPHIFNLVSTDGLVVLLGELGLTYLLFMVGLEIDLDELHGKPLNLAISGWLLSFIIAMLFMYIFHSIGLITAPPILAAVAVSTTALGIVAPILREAGTLNSSFGKLLLPAAAMGEFGPLMVISFLLIPTHSSVWHTLLMLAFVCTTVLLVDMAIRVRSSRWMDLISQTMKKGGQFPVRICIAVQAMLVALAATFGINIVIGAFAAGLVVNLSMRGEGGEVLRQKLDAIGYGFLIPMFFIVAGVRFDISALWASPLVPVQIICLLGLLLLVRGVPVLLYNKLLSAEEKIPFAFYSATGLPLIVIISEIGVSSGLMSADRGAVLVCTGMISVLLFPILAHRFIEEAKQKISIEPSDDTTN</sequence>
<dbReference type="EMBL" id="LUUI01000137">
    <property type="protein sequence ID" value="OAI11747.1"/>
    <property type="molecule type" value="Genomic_DNA"/>
</dbReference>
<feature type="transmembrane region" description="Helical" evidence="8">
    <location>
        <begin position="46"/>
        <end position="74"/>
    </location>
</feature>
<comment type="subcellular location">
    <subcellularLocation>
        <location evidence="1">Membrane</location>
        <topology evidence="1">Multi-pass membrane protein</topology>
    </subcellularLocation>
</comment>
<feature type="domain" description="Cation/H+ exchanger transmembrane" evidence="9">
    <location>
        <begin position="14"/>
        <end position="379"/>
    </location>
</feature>
<dbReference type="GO" id="GO:0016020">
    <property type="term" value="C:membrane"/>
    <property type="evidence" value="ECO:0007669"/>
    <property type="project" value="UniProtKB-SubCell"/>
</dbReference>
<feature type="transmembrane region" description="Helical" evidence="8">
    <location>
        <begin position="270"/>
        <end position="295"/>
    </location>
</feature>
<feature type="transmembrane region" description="Helical" evidence="8">
    <location>
        <begin position="301"/>
        <end position="321"/>
    </location>
</feature>
<dbReference type="Gene3D" id="1.20.1530.20">
    <property type="match status" value="1"/>
</dbReference>
<evidence type="ECO:0000313" key="11">
    <source>
        <dbReference type="Proteomes" id="UP000078476"/>
    </source>
</evidence>
<evidence type="ECO:0000256" key="5">
    <source>
        <dbReference type="ARBA" id="ARBA00022989"/>
    </source>
</evidence>
<dbReference type="STRING" id="980561.A1359_01610"/>
<keyword evidence="4 8" id="KW-0812">Transmembrane</keyword>
<feature type="transmembrane region" description="Helical" evidence="8">
    <location>
        <begin position="362"/>
        <end position="380"/>
    </location>
</feature>
<dbReference type="AlphaFoldDB" id="A0A177N198"/>
<dbReference type="InterPro" id="IPR006153">
    <property type="entry name" value="Cation/H_exchanger_TM"/>
</dbReference>
<feature type="transmembrane region" description="Helical" evidence="8">
    <location>
        <begin position="149"/>
        <end position="170"/>
    </location>
</feature>
<dbReference type="RefSeq" id="WP_066985702.1">
    <property type="nucleotide sequence ID" value="NZ_LUUI01000137.1"/>
</dbReference>
<feature type="transmembrane region" description="Helical" evidence="8">
    <location>
        <begin position="333"/>
        <end position="356"/>
    </location>
</feature>
<gene>
    <name evidence="10" type="ORF">A1359_01610</name>
</gene>
<comment type="caution">
    <text evidence="10">The sequence shown here is derived from an EMBL/GenBank/DDBJ whole genome shotgun (WGS) entry which is preliminary data.</text>
</comment>
<evidence type="ECO:0000313" key="10">
    <source>
        <dbReference type="EMBL" id="OAI11747.1"/>
    </source>
</evidence>
<dbReference type="PANTHER" id="PTHR43562:SF1">
    <property type="entry name" value="NA(+)_H(+) ANTIPORTER YJBQ-RELATED"/>
    <property type="match status" value="1"/>
</dbReference>
<dbReference type="GO" id="GO:1902600">
    <property type="term" value="P:proton transmembrane transport"/>
    <property type="evidence" value="ECO:0007669"/>
    <property type="project" value="InterPro"/>
</dbReference>
<dbReference type="PANTHER" id="PTHR43562">
    <property type="entry name" value="NAPA-TYPE SODIUM/HYDROGEN ANTIPORTER"/>
    <property type="match status" value="1"/>
</dbReference>
<evidence type="ECO:0000259" key="9">
    <source>
        <dbReference type="Pfam" id="PF00999"/>
    </source>
</evidence>
<keyword evidence="3" id="KW-0050">Antiport</keyword>
<keyword evidence="6" id="KW-0406">Ion transport</keyword>
<name>A0A177N198_9GAMM</name>
<feature type="transmembrane region" description="Helical" evidence="8">
    <location>
        <begin position="176"/>
        <end position="197"/>
    </location>
</feature>
<protein>
    <submittedName>
        <fullName evidence="10">Sodium:proton exchanger</fullName>
    </submittedName>
</protein>
<feature type="transmembrane region" description="Helical" evidence="8">
    <location>
        <begin position="118"/>
        <end position="137"/>
    </location>
</feature>
<dbReference type="Pfam" id="PF00999">
    <property type="entry name" value="Na_H_Exchanger"/>
    <property type="match status" value="1"/>
</dbReference>
<dbReference type="Proteomes" id="UP000078476">
    <property type="component" value="Unassembled WGS sequence"/>
</dbReference>
<keyword evidence="11" id="KW-1185">Reference proteome</keyword>
<evidence type="ECO:0000256" key="8">
    <source>
        <dbReference type="SAM" id="Phobius"/>
    </source>
</evidence>
<evidence type="ECO:0000256" key="3">
    <source>
        <dbReference type="ARBA" id="ARBA00022449"/>
    </source>
</evidence>